<name>A0A5B7EEG9_PORTR</name>
<sequence>MMHLSLRNSSLGKKWEGSGSLTERLINGRDSVVMLLVCLVWPVQQVMLHCTCVATDSGAEPLYHHSTTPAIPQTVTVPTVYNVHLFLQSSKHICFL</sequence>
<dbReference type="EMBL" id="VSRR010002506">
    <property type="protein sequence ID" value="MPC31795.1"/>
    <property type="molecule type" value="Genomic_DNA"/>
</dbReference>
<dbReference type="Proteomes" id="UP000324222">
    <property type="component" value="Unassembled WGS sequence"/>
</dbReference>
<proteinExistence type="predicted"/>
<evidence type="ECO:0000313" key="2">
    <source>
        <dbReference type="Proteomes" id="UP000324222"/>
    </source>
</evidence>
<protein>
    <submittedName>
        <fullName evidence="1">Uncharacterized protein</fullName>
    </submittedName>
</protein>
<dbReference type="AlphaFoldDB" id="A0A5B7EEG9"/>
<comment type="caution">
    <text evidence="1">The sequence shown here is derived from an EMBL/GenBank/DDBJ whole genome shotgun (WGS) entry which is preliminary data.</text>
</comment>
<gene>
    <name evidence="1" type="ORF">E2C01_025091</name>
</gene>
<organism evidence="1 2">
    <name type="scientific">Portunus trituberculatus</name>
    <name type="common">Swimming crab</name>
    <name type="synonym">Neptunus trituberculatus</name>
    <dbReference type="NCBI Taxonomy" id="210409"/>
    <lineage>
        <taxon>Eukaryota</taxon>
        <taxon>Metazoa</taxon>
        <taxon>Ecdysozoa</taxon>
        <taxon>Arthropoda</taxon>
        <taxon>Crustacea</taxon>
        <taxon>Multicrustacea</taxon>
        <taxon>Malacostraca</taxon>
        <taxon>Eumalacostraca</taxon>
        <taxon>Eucarida</taxon>
        <taxon>Decapoda</taxon>
        <taxon>Pleocyemata</taxon>
        <taxon>Brachyura</taxon>
        <taxon>Eubrachyura</taxon>
        <taxon>Portunoidea</taxon>
        <taxon>Portunidae</taxon>
        <taxon>Portuninae</taxon>
        <taxon>Portunus</taxon>
    </lineage>
</organism>
<accession>A0A5B7EEG9</accession>
<keyword evidence="2" id="KW-1185">Reference proteome</keyword>
<reference evidence="1 2" key="1">
    <citation type="submission" date="2019-05" db="EMBL/GenBank/DDBJ databases">
        <title>Another draft genome of Portunus trituberculatus and its Hox gene families provides insights of decapod evolution.</title>
        <authorList>
            <person name="Jeong J.-H."/>
            <person name="Song I."/>
            <person name="Kim S."/>
            <person name="Choi T."/>
            <person name="Kim D."/>
            <person name="Ryu S."/>
            <person name="Kim W."/>
        </authorList>
    </citation>
    <scope>NUCLEOTIDE SEQUENCE [LARGE SCALE GENOMIC DNA]</scope>
    <source>
        <tissue evidence="1">Muscle</tissue>
    </source>
</reference>
<evidence type="ECO:0000313" key="1">
    <source>
        <dbReference type="EMBL" id="MPC31795.1"/>
    </source>
</evidence>